<dbReference type="Gene3D" id="3.40.50.1820">
    <property type="entry name" value="alpha/beta hydrolase"/>
    <property type="match status" value="1"/>
</dbReference>
<evidence type="ECO:0000259" key="1">
    <source>
        <dbReference type="Pfam" id="PF07819"/>
    </source>
</evidence>
<dbReference type="EMBL" id="BAABBO010000001">
    <property type="protein sequence ID" value="GAA3950643.1"/>
    <property type="molecule type" value="Genomic_DNA"/>
</dbReference>
<organism evidence="2 3">
    <name type="scientific">Allohahella marinimesophila</name>
    <dbReference type="NCBI Taxonomy" id="1054972"/>
    <lineage>
        <taxon>Bacteria</taxon>
        <taxon>Pseudomonadati</taxon>
        <taxon>Pseudomonadota</taxon>
        <taxon>Gammaproteobacteria</taxon>
        <taxon>Oceanospirillales</taxon>
        <taxon>Hahellaceae</taxon>
        <taxon>Allohahella</taxon>
    </lineage>
</organism>
<gene>
    <name evidence="2" type="ORF">GCM10022278_07210</name>
</gene>
<dbReference type="InterPro" id="IPR029058">
    <property type="entry name" value="AB_hydrolase_fold"/>
</dbReference>
<evidence type="ECO:0000313" key="3">
    <source>
        <dbReference type="Proteomes" id="UP001501337"/>
    </source>
</evidence>
<reference evidence="3" key="1">
    <citation type="journal article" date="2019" name="Int. J. Syst. Evol. Microbiol.">
        <title>The Global Catalogue of Microorganisms (GCM) 10K type strain sequencing project: providing services to taxonomists for standard genome sequencing and annotation.</title>
        <authorList>
            <consortium name="The Broad Institute Genomics Platform"/>
            <consortium name="The Broad Institute Genome Sequencing Center for Infectious Disease"/>
            <person name="Wu L."/>
            <person name="Ma J."/>
        </authorList>
    </citation>
    <scope>NUCLEOTIDE SEQUENCE [LARGE SCALE GENOMIC DNA]</scope>
    <source>
        <strain evidence="3">JCM 17555</strain>
    </source>
</reference>
<comment type="caution">
    <text evidence="2">The sequence shown here is derived from an EMBL/GenBank/DDBJ whole genome shotgun (WGS) entry which is preliminary data.</text>
</comment>
<dbReference type="InterPro" id="IPR012908">
    <property type="entry name" value="PGAP1-ab_dom-like"/>
</dbReference>
<dbReference type="RefSeq" id="WP_344803347.1">
    <property type="nucleotide sequence ID" value="NZ_BAABBO010000001.1"/>
</dbReference>
<sequence>MKKPPSAADLRGLARLATEATQNVTRIAEGVHQSVWSTLGMPEGDQPGKTRGITGLVYRSVLDITGAVGWGIDKAISGFESTLQPLLKAIDEAGPESPQRAAMIAALNGVLGDHLEASGNALQLPMTLRVDGQIVMTGDAQGQAIVEDELGAMTGVSGHLVLMLHGLCMNDLQWRSSKSSQSHADRLGAADDCTPVHIRYNSGRHISQNGRLLATLLQSLVDEWPVPVRSLSIIGHSMGGLLARSAFHYAAEAGLSWPSQCKAFVSLGTPHHGSPLERAGNWVDVILGSTRHTAPFAKLGQLRSAGITDLRFGNIRDEDWQDRDRFERSGDTRTAMPLPAGITCYTIAASTAPRPRAISDRIVGDGLVPVASALGQHEEGDRHLEFEPDKQFICYGCHHMQLLYHPEVTEKLLTWLAPLHAGGKALVE</sequence>
<protein>
    <submittedName>
        <fullName evidence="2">Permease</fullName>
    </submittedName>
</protein>
<accession>A0ABP7NNR1</accession>
<dbReference type="Pfam" id="PF07819">
    <property type="entry name" value="PGAP1"/>
    <property type="match status" value="1"/>
</dbReference>
<feature type="domain" description="GPI inositol-deacylase PGAP1-like alpha/beta" evidence="1">
    <location>
        <begin position="156"/>
        <end position="283"/>
    </location>
</feature>
<dbReference type="Proteomes" id="UP001501337">
    <property type="component" value="Unassembled WGS sequence"/>
</dbReference>
<keyword evidence="3" id="KW-1185">Reference proteome</keyword>
<evidence type="ECO:0000313" key="2">
    <source>
        <dbReference type="EMBL" id="GAA3950643.1"/>
    </source>
</evidence>
<name>A0ABP7NNR1_9GAMM</name>
<proteinExistence type="predicted"/>
<dbReference type="SUPFAM" id="SSF53474">
    <property type="entry name" value="alpha/beta-Hydrolases"/>
    <property type="match status" value="1"/>
</dbReference>